<name>A0A0F9HZT4_9ZZZZ</name>
<evidence type="ECO:0000256" key="1">
    <source>
        <dbReference type="SAM" id="MobiDB-lite"/>
    </source>
</evidence>
<proteinExistence type="predicted"/>
<accession>A0A0F9HZT4</accession>
<organism evidence="2">
    <name type="scientific">marine sediment metagenome</name>
    <dbReference type="NCBI Taxonomy" id="412755"/>
    <lineage>
        <taxon>unclassified sequences</taxon>
        <taxon>metagenomes</taxon>
        <taxon>ecological metagenomes</taxon>
    </lineage>
</organism>
<dbReference type="AlphaFoldDB" id="A0A0F9HZT4"/>
<dbReference type="EMBL" id="LAZR01022787">
    <property type="protein sequence ID" value="KKL80652.1"/>
    <property type="molecule type" value="Genomic_DNA"/>
</dbReference>
<gene>
    <name evidence="2" type="ORF">LCGC14_2002590</name>
</gene>
<protein>
    <submittedName>
        <fullName evidence="2">Uncharacterized protein</fullName>
    </submittedName>
</protein>
<comment type="caution">
    <text evidence="2">The sequence shown here is derived from an EMBL/GenBank/DDBJ whole genome shotgun (WGS) entry which is preliminary data.</text>
</comment>
<sequence length="150" mass="16620">MAKTAAERQRAKRERDNVTQENVTCHEQDVTLPMTATEVQARQRGYKGVWPPNPLALPGDPNYFRRVQGGCSMKKLIALLVLLAGCGHGPVHNPVHYGHTGPVNYEAMVLIHKGLQEAAFHRRFILIEDQDSHGTAAPVHEQQVKGSTQP</sequence>
<reference evidence="2" key="1">
    <citation type="journal article" date="2015" name="Nature">
        <title>Complex archaea that bridge the gap between prokaryotes and eukaryotes.</title>
        <authorList>
            <person name="Spang A."/>
            <person name="Saw J.H."/>
            <person name="Jorgensen S.L."/>
            <person name="Zaremba-Niedzwiedzka K."/>
            <person name="Martijn J."/>
            <person name="Lind A.E."/>
            <person name="van Eijk R."/>
            <person name="Schleper C."/>
            <person name="Guy L."/>
            <person name="Ettema T.J."/>
        </authorList>
    </citation>
    <scope>NUCLEOTIDE SEQUENCE</scope>
</reference>
<evidence type="ECO:0000313" key="2">
    <source>
        <dbReference type="EMBL" id="KKL80652.1"/>
    </source>
</evidence>
<feature type="region of interest" description="Disordered" evidence="1">
    <location>
        <begin position="1"/>
        <end position="22"/>
    </location>
</feature>